<dbReference type="NCBIfam" id="NF028538">
    <property type="entry name" value="PAP2_lipid_A"/>
    <property type="match status" value="1"/>
</dbReference>
<keyword evidence="1" id="KW-1133">Transmembrane helix</keyword>
<keyword evidence="1" id="KW-0812">Transmembrane</keyword>
<dbReference type="InterPro" id="IPR036938">
    <property type="entry name" value="PAP2/HPO_sf"/>
</dbReference>
<feature type="domain" description="Phosphatidic acid phosphatase type 2/haloperoxidase" evidence="2">
    <location>
        <begin position="110"/>
        <end position="235"/>
    </location>
</feature>
<feature type="transmembrane region" description="Helical" evidence="1">
    <location>
        <begin position="214"/>
        <end position="236"/>
    </location>
</feature>
<protein>
    <recommendedName>
        <fullName evidence="2">Phosphatidic acid phosphatase type 2/haloperoxidase domain-containing protein</fullName>
    </recommendedName>
</protein>
<feature type="transmembrane region" description="Helical" evidence="1">
    <location>
        <begin position="191"/>
        <end position="208"/>
    </location>
</feature>
<dbReference type="Pfam" id="PF01569">
    <property type="entry name" value="PAP2"/>
    <property type="match status" value="1"/>
</dbReference>
<accession>A0A1B8Q9I8</accession>
<evidence type="ECO:0000256" key="1">
    <source>
        <dbReference type="SAM" id="Phobius"/>
    </source>
</evidence>
<evidence type="ECO:0000313" key="4">
    <source>
        <dbReference type="Proteomes" id="UP000092616"/>
    </source>
</evidence>
<gene>
    <name evidence="3" type="ORF">A9306_02350</name>
</gene>
<proteinExistence type="predicted"/>
<dbReference type="AlphaFoldDB" id="A0A1B8Q9I8"/>
<feature type="transmembrane region" description="Helical" evidence="1">
    <location>
        <begin position="110"/>
        <end position="130"/>
    </location>
</feature>
<name>A0A1B8Q9I8_9GAMM</name>
<evidence type="ECO:0000259" key="2">
    <source>
        <dbReference type="Pfam" id="PF01569"/>
    </source>
</evidence>
<dbReference type="EMBL" id="LZNA01000070">
    <property type="protein sequence ID" value="OBX75382.1"/>
    <property type="molecule type" value="Genomic_DNA"/>
</dbReference>
<sequence>MSMNRLPIQHQTPTWQAVAIGAGLTLLATFSLEHSTVDIGFSQLFYLHGQWLLGKHEQPYALLLYRLPKALLIVLVVYLLAARLQRVVVRFAQPLARLFRPVRKLSNTDLWYLVTALVLVPSITATLKAVTHVTCPNHLLLFGGDMPYLTLWQSIQASSHAKCFPAAHASSGFALYAWAFVPLLWRWRWQIVAAVTLGGWLMGLYKIAIGDHFFSHTVVAMLLAWTLCAALARVFYR</sequence>
<dbReference type="InterPro" id="IPR000326">
    <property type="entry name" value="PAP2/HPO"/>
</dbReference>
<dbReference type="CDD" id="cd03396">
    <property type="entry name" value="PAP2_like_6"/>
    <property type="match status" value="1"/>
</dbReference>
<organism evidence="3 4">
    <name type="scientific">Faucicola atlantae</name>
    <dbReference type="NCBI Taxonomy" id="34059"/>
    <lineage>
        <taxon>Bacteria</taxon>
        <taxon>Pseudomonadati</taxon>
        <taxon>Pseudomonadota</taxon>
        <taxon>Gammaproteobacteria</taxon>
        <taxon>Moraxellales</taxon>
        <taxon>Moraxellaceae</taxon>
        <taxon>Faucicola</taxon>
    </lineage>
</organism>
<keyword evidence="1" id="KW-0472">Membrane</keyword>
<comment type="caution">
    <text evidence="3">The sequence shown here is derived from an EMBL/GenBank/DDBJ whole genome shotgun (WGS) entry which is preliminary data.</text>
</comment>
<feature type="transmembrane region" description="Helical" evidence="1">
    <location>
        <begin position="70"/>
        <end position="89"/>
    </location>
</feature>
<dbReference type="SUPFAM" id="SSF48317">
    <property type="entry name" value="Acid phosphatase/Vanadium-dependent haloperoxidase"/>
    <property type="match status" value="1"/>
</dbReference>
<keyword evidence="4" id="KW-1185">Reference proteome</keyword>
<feature type="transmembrane region" description="Helical" evidence="1">
    <location>
        <begin position="12"/>
        <end position="32"/>
    </location>
</feature>
<evidence type="ECO:0000313" key="3">
    <source>
        <dbReference type="EMBL" id="OBX75382.1"/>
    </source>
</evidence>
<feature type="transmembrane region" description="Helical" evidence="1">
    <location>
        <begin position="166"/>
        <end position="184"/>
    </location>
</feature>
<reference evidence="3 4" key="1">
    <citation type="submission" date="2016-06" db="EMBL/GenBank/DDBJ databases">
        <title>Draft genome of Moraxella atlantae CCUG 59586.</title>
        <authorList>
            <person name="Salva-Serra F."/>
            <person name="Engstrom-Jakobsson H."/>
            <person name="Thorell K."/>
            <person name="Gonzales-Siles L."/>
            <person name="Karlsson R."/>
            <person name="Boulund F."/>
            <person name="Engstrand L."/>
            <person name="Kristiansson E."/>
            <person name="Moore E."/>
        </authorList>
    </citation>
    <scope>NUCLEOTIDE SEQUENCE [LARGE SCALE GENOMIC DNA]</scope>
    <source>
        <strain evidence="3 4">CCUG 59586</strain>
    </source>
</reference>
<dbReference type="Proteomes" id="UP000092616">
    <property type="component" value="Unassembled WGS sequence"/>
</dbReference>